<feature type="region of interest" description="Disordered" evidence="1">
    <location>
        <begin position="86"/>
        <end position="108"/>
    </location>
</feature>
<dbReference type="EMBL" id="ACDP02000020">
    <property type="protein sequence ID" value="EEO27802.1"/>
    <property type="molecule type" value="Genomic_DNA"/>
</dbReference>
<evidence type="ECO:0000313" key="3">
    <source>
        <dbReference type="EMBL" id="EEO27802.1"/>
    </source>
</evidence>
<gene>
    <name evidence="3" type="ORF">OFAG_00955</name>
</gene>
<dbReference type="HOGENOM" id="CLU_1106295_0_0_4"/>
<evidence type="ECO:0000256" key="2">
    <source>
        <dbReference type="SAM" id="Phobius"/>
    </source>
</evidence>
<name>C3X3L6_9BURK</name>
<dbReference type="Proteomes" id="UP000003973">
    <property type="component" value="Unassembled WGS sequence"/>
</dbReference>
<comment type="caution">
    <text evidence="3">The sequence shown here is derived from an EMBL/GenBank/DDBJ whole genome shotgun (WGS) entry which is preliminary data.</text>
</comment>
<dbReference type="AlphaFoldDB" id="C3X3L6"/>
<feature type="transmembrane region" description="Helical" evidence="2">
    <location>
        <begin position="222"/>
        <end position="242"/>
    </location>
</feature>
<proteinExistence type="predicted"/>
<reference evidence="3" key="1">
    <citation type="submission" date="2011-10" db="EMBL/GenBank/DDBJ databases">
        <title>The Genome Sequence of Oxalobacter formigenes HOxBLS.</title>
        <authorList>
            <consortium name="The Broad Institute Genome Sequencing Platform"/>
            <person name="Earl A."/>
            <person name="Ward D."/>
            <person name="Feldgarden M."/>
            <person name="Gevers D."/>
            <person name="Allison M.J."/>
            <person name="Humphrey S."/>
            <person name="Young S.K."/>
            <person name="Zeng Q."/>
            <person name="Gargeya S."/>
            <person name="Fitzgerald M."/>
            <person name="Haas B."/>
            <person name="Abouelleil A."/>
            <person name="Alvarado L."/>
            <person name="Arachchi H.M."/>
            <person name="Berlin A."/>
            <person name="Brown A."/>
            <person name="Chapman S.B."/>
            <person name="Chen Z."/>
            <person name="Dunbar C."/>
            <person name="Freedman E."/>
            <person name="Gearin G."/>
            <person name="Goldberg J."/>
            <person name="Griggs A."/>
            <person name="Gujja S."/>
            <person name="Heiman D."/>
            <person name="Howarth C."/>
            <person name="Larson L."/>
            <person name="Lui A."/>
            <person name="MacDonald P.J.P."/>
            <person name="Montmayeur A."/>
            <person name="Murphy C."/>
            <person name="Neiman D."/>
            <person name="Pearson M."/>
            <person name="Priest M."/>
            <person name="Roberts A."/>
            <person name="Saif S."/>
            <person name="Shea T."/>
            <person name="Shenoy N."/>
            <person name="Sisk P."/>
            <person name="Stolte C."/>
            <person name="Sykes S."/>
            <person name="Wortman J."/>
            <person name="Nusbaum C."/>
            <person name="Birren B."/>
        </authorList>
    </citation>
    <scope>NUCLEOTIDE SEQUENCE [LARGE SCALE GENOMIC DNA]</scope>
    <source>
        <strain evidence="3">HOxBLS</strain>
    </source>
</reference>
<sequence length="251" mass="27122">MESWFTGVFQAKGEQDFIISEAVRNKLFFYKSLQTIHFFRIGQTGRRAFLPACPAGFVRKTRETDGDARHGSGVAGRRVCGESGSLITPGEPVGESGGSGALSGRRHACPPGSGAAASGFGVCRKRAHGKTGRTRIAREGRTGSGRGLIAGRLPLPESLRRFAFAGCFRKSPMHVWGFFRLSAVFRIVPMAAVSGNGRLASGRKPAGAGRRKKGFCRVLRPVLLAVLPGHFFFRGFGGAFFFSPNRIFQRK</sequence>
<organism evidence="3 4">
    <name type="scientific">Oxalobacter paraformigenes</name>
    <dbReference type="NCBI Taxonomy" id="556268"/>
    <lineage>
        <taxon>Bacteria</taxon>
        <taxon>Pseudomonadati</taxon>
        <taxon>Pseudomonadota</taxon>
        <taxon>Betaproteobacteria</taxon>
        <taxon>Burkholderiales</taxon>
        <taxon>Oxalobacteraceae</taxon>
        <taxon>Oxalobacter</taxon>
    </lineage>
</organism>
<keyword evidence="2" id="KW-1133">Transmembrane helix</keyword>
<keyword evidence="4" id="KW-1185">Reference proteome</keyword>
<keyword evidence="2" id="KW-0472">Membrane</keyword>
<evidence type="ECO:0000256" key="1">
    <source>
        <dbReference type="SAM" id="MobiDB-lite"/>
    </source>
</evidence>
<accession>C3X3L6</accession>
<keyword evidence="2" id="KW-0812">Transmembrane</keyword>
<evidence type="ECO:0000313" key="4">
    <source>
        <dbReference type="Proteomes" id="UP000003973"/>
    </source>
</evidence>
<protein>
    <submittedName>
        <fullName evidence="3">Uncharacterized protein</fullName>
    </submittedName>
</protein>